<dbReference type="Proteomes" id="UP000002634">
    <property type="component" value="Chromosome"/>
</dbReference>
<protein>
    <submittedName>
        <fullName evidence="1">Uncharacterized protein</fullName>
    </submittedName>
</protein>
<evidence type="ECO:0000313" key="2">
    <source>
        <dbReference type="Proteomes" id="UP000002634"/>
    </source>
</evidence>
<dbReference type="KEGG" id="etr:ETAE_1856"/>
<dbReference type="EMBL" id="CP001135">
    <property type="protein sequence ID" value="ACY84693.1"/>
    <property type="molecule type" value="Genomic_DNA"/>
</dbReference>
<name>A0AAU8P3S7_EDWPI</name>
<evidence type="ECO:0000313" key="1">
    <source>
        <dbReference type="EMBL" id="ACY84693.1"/>
    </source>
</evidence>
<dbReference type="AlphaFoldDB" id="A0AAU8P3S7"/>
<sequence>MAKTDALGCAVPSARRWQAMRRRIFSRRSPSAKVREDVAGYTLVII</sequence>
<gene>
    <name evidence="1" type="ordered locus">ETAE_1856</name>
</gene>
<keyword evidence="2" id="KW-1185">Reference proteome</keyword>
<proteinExistence type="predicted"/>
<reference evidence="1 2" key="1">
    <citation type="journal article" date="2009" name="PLoS ONE">
        <title>Genome sequence of the versatile fish pathogen Edwardsiella tarda provides insights into its adaptation to broad host ranges and intracellular niches.</title>
        <authorList>
            <person name="Wang Q."/>
            <person name="Yang M."/>
            <person name="Xiao J."/>
            <person name="Wu H."/>
            <person name="Wang X."/>
            <person name="Lv Y."/>
            <person name="Xu L."/>
            <person name="Zheng H."/>
            <person name="Wang S."/>
            <person name="Zhao G."/>
            <person name="Liu Q."/>
            <person name="Zhang Y."/>
        </authorList>
    </citation>
    <scope>NUCLEOTIDE SEQUENCE [LARGE SCALE GENOMIC DNA]</scope>
    <source>
        <strain evidence="2">EIB202 / CCTCC M208068</strain>
    </source>
</reference>
<accession>A0AAU8P3S7</accession>
<organism evidence="1 2">
    <name type="scientific">Edwardsiella piscicida</name>
    <dbReference type="NCBI Taxonomy" id="1263550"/>
    <lineage>
        <taxon>Bacteria</taxon>
        <taxon>Pseudomonadati</taxon>
        <taxon>Pseudomonadota</taxon>
        <taxon>Gammaproteobacteria</taxon>
        <taxon>Enterobacterales</taxon>
        <taxon>Hafniaceae</taxon>
        <taxon>Edwardsiella</taxon>
    </lineage>
</organism>